<evidence type="ECO:0008006" key="3">
    <source>
        <dbReference type="Google" id="ProtNLM"/>
    </source>
</evidence>
<organism evidence="1 2">
    <name type="scientific">Digitaria exilis</name>
    <dbReference type="NCBI Taxonomy" id="1010633"/>
    <lineage>
        <taxon>Eukaryota</taxon>
        <taxon>Viridiplantae</taxon>
        <taxon>Streptophyta</taxon>
        <taxon>Embryophyta</taxon>
        <taxon>Tracheophyta</taxon>
        <taxon>Spermatophyta</taxon>
        <taxon>Magnoliopsida</taxon>
        <taxon>Liliopsida</taxon>
        <taxon>Poales</taxon>
        <taxon>Poaceae</taxon>
        <taxon>PACMAD clade</taxon>
        <taxon>Panicoideae</taxon>
        <taxon>Panicodae</taxon>
        <taxon>Paniceae</taxon>
        <taxon>Anthephorinae</taxon>
        <taxon>Digitaria</taxon>
    </lineage>
</organism>
<comment type="caution">
    <text evidence="1">The sequence shown here is derived from an EMBL/GenBank/DDBJ whole genome shotgun (WGS) entry which is preliminary data.</text>
</comment>
<gene>
    <name evidence="1" type="ORF">HU200_029050</name>
</gene>
<dbReference type="PANTHER" id="PTHR33207">
    <property type="entry name" value="F-BOX DOMAIN CONTAINING PROTEIN-RELATED"/>
    <property type="match status" value="1"/>
</dbReference>
<sequence>MSCRDDKDEQVEMENAGIKRGEWIWVVVVCRLGLREDLDSLLAWLLILLRLDSSACLVHAASACKRWCRVVADAGFQHRFRALRLVLGHFVVPGSRLGLPAEGGHPIFVPSPTWRSIHGHESSLSLDFVPKIDGHWTIADSRNDLLLLLKKSGRTEPSRRFNPTLVVCNPVARRYEAINYPPELPSFRRPCLGLFLLDAGRPGGVSLSNFKVVAVTLRDHRLVRGRGVPGACVYSGNWHDVSCNWEGTIDVPNTIGSFFFAGRANGSLYWGTVSRGGASRVALALDEATTGVSQISVPGSMQMHGKYEAFFRVIGSDDGTTLRVVRLLDQQVRVHARLRGCDK</sequence>
<dbReference type="Proteomes" id="UP000636709">
    <property type="component" value="Unassembled WGS sequence"/>
</dbReference>
<keyword evidence="2" id="KW-1185">Reference proteome</keyword>
<dbReference type="EMBL" id="JACEFO010001748">
    <property type="protein sequence ID" value="KAF8711599.1"/>
    <property type="molecule type" value="Genomic_DNA"/>
</dbReference>
<dbReference type="OrthoDB" id="696546at2759"/>
<proteinExistence type="predicted"/>
<protein>
    <recommendedName>
        <fullName evidence="3">F-box domain-containing protein</fullName>
    </recommendedName>
</protein>
<name>A0A835ES42_9POAL</name>
<evidence type="ECO:0000313" key="1">
    <source>
        <dbReference type="EMBL" id="KAF8711599.1"/>
    </source>
</evidence>
<reference evidence="1" key="1">
    <citation type="submission" date="2020-07" db="EMBL/GenBank/DDBJ databases">
        <title>Genome sequence and genetic diversity analysis of an under-domesticated orphan crop, white fonio (Digitaria exilis).</title>
        <authorList>
            <person name="Bennetzen J.L."/>
            <person name="Chen S."/>
            <person name="Ma X."/>
            <person name="Wang X."/>
            <person name="Yssel A.E.J."/>
            <person name="Chaluvadi S.R."/>
            <person name="Johnson M."/>
            <person name="Gangashetty P."/>
            <person name="Hamidou F."/>
            <person name="Sanogo M.D."/>
            <person name="Zwaenepoel A."/>
            <person name="Wallace J."/>
            <person name="Van De Peer Y."/>
            <person name="Van Deynze A."/>
        </authorList>
    </citation>
    <scope>NUCLEOTIDE SEQUENCE</scope>
    <source>
        <tissue evidence="1">Leaves</tissue>
    </source>
</reference>
<evidence type="ECO:0000313" key="2">
    <source>
        <dbReference type="Proteomes" id="UP000636709"/>
    </source>
</evidence>
<accession>A0A835ES42</accession>
<dbReference type="AlphaFoldDB" id="A0A835ES42"/>